<dbReference type="PANTHER" id="PTHR33734">
    <property type="entry name" value="LYSM DOMAIN-CONTAINING GPI-ANCHORED PROTEIN 2"/>
    <property type="match status" value="1"/>
</dbReference>
<dbReference type="SMART" id="SM00257">
    <property type="entry name" value="LysM"/>
    <property type="match status" value="2"/>
</dbReference>
<sequence length="248" mass="27139">MTRKDTILIAVVINAGLLAILFATAIIYDTDKMLEQPDFNSSLADGKDGAPIDVSPNLIATGPAATVDEVDNVLKYYSQPPQSLKMESPADQYIPEPIAVQTNAPDDEDLTPEPAPIYVGKFVEVSVKKGDMLEKIARANGTTVEAIKKANQMQNERLSIGQVLKIPVKKEKTVVAAAQAPIQAKKQAEAKTSESSSAEAVYYVIKSGDNPWKVAKQFNVKYDDILRLNQLDEEKARNLKIGDRIRVK</sequence>
<dbReference type="Proteomes" id="UP000069902">
    <property type="component" value="Chromosome cPNK"/>
</dbReference>
<evidence type="ECO:0000259" key="2">
    <source>
        <dbReference type="PROSITE" id="PS51782"/>
    </source>
</evidence>
<gene>
    <name evidence="3" type="primary">nlpD</name>
    <name evidence="3" type="ORF">PNK_0619</name>
</gene>
<protein>
    <submittedName>
        <fullName evidence="3">Putative muramidase</fullName>
        <ecNumber evidence="3">3.2.1.-</ecNumber>
    </submittedName>
</protein>
<dbReference type="STRING" id="389348.PNK_0619"/>
<dbReference type="InterPro" id="IPR018392">
    <property type="entry name" value="LysM"/>
</dbReference>
<dbReference type="Pfam" id="PF01476">
    <property type="entry name" value="LysM"/>
    <property type="match status" value="2"/>
</dbReference>
<reference evidence="4" key="1">
    <citation type="submission" date="2015-09" db="EMBL/GenBank/DDBJ databases">
        <authorList>
            <person name="Bertelli C."/>
        </authorList>
    </citation>
    <scope>NUCLEOTIDE SEQUENCE [LARGE SCALE GENOMIC DNA]</scope>
    <source>
        <strain evidence="4">KNic</strain>
    </source>
</reference>
<dbReference type="PANTHER" id="PTHR33734:SF22">
    <property type="entry name" value="MEMBRANE-BOUND LYTIC MUREIN TRANSGLYCOSYLASE D"/>
    <property type="match status" value="1"/>
</dbReference>
<feature type="transmembrane region" description="Helical" evidence="1">
    <location>
        <begin position="7"/>
        <end position="28"/>
    </location>
</feature>
<dbReference type="RefSeq" id="WP_032125946.1">
    <property type="nucleotide sequence ID" value="NZ_LN879502.1"/>
</dbReference>
<keyword evidence="1" id="KW-1133">Transmembrane helix</keyword>
<evidence type="ECO:0000313" key="4">
    <source>
        <dbReference type="Proteomes" id="UP000069902"/>
    </source>
</evidence>
<evidence type="ECO:0000256" key="1">
    <source>
        <dbReference type="SAM" id="Phobius"/>
    </source>
</evidence>
<keyword evidence="1" id="KW-0472">Membrane</keyword>
<dbReference type="Gene3D" id="3.10.350.10">
    <property type="entry name" value="LysM domain"/>
    <property type="match status" value="2"/>
</dbReference>
<dbReference type="PROSITE" id="PS51782">
    <property type="entry name" value="LYSM"/>
    <property type="match status" value="2"/>
</dbReference>
<feature type="domain" description="LysM" evidence="2">
    <location>
        <begin position="201"/>
        <end position="247"/>
    </location>
</feature>
<dbReference type="KEGG" id="pnl:PNK_0619"/>
<dbReference type="CDD" id="cd00118">
    <property type="entry name" value="LysM"/>
    <property type="match status" value="2"/>
</dbReference>
<proteinExistence type="predicted"/>
<name>A0A0U5JEQ9_9BACT</name>
<keyword evidence="4" id="KW-1185">Reference proteome</keyword>
<dbReference type="GO" id="GO:0008932">
    <property type="term" value="F:lytic endotransglycosylase activity"/>
    <property type="evidence" value="ECO:0007669"/>
    <property type="project" value="TreeGrafter"/>
</dbReference>
<dbReference type="InParanoid" id="A0A0U5JEQ9"/>
<keyword evidence="3" id="KW-0326">Glycosidase</keyword>
<dbReference type="EC" id="3.2.1.-" evidence="3"/>
<organism evidence="3 4">
    <name type="scientific">Candidatus Protochlamydia naegleriophila</name>
    <dbReference type="NCBI Taxonomy" id="389348"/>
    <lineage>
        <taxon>Bacteria</taxon>
        <taxon>Pseudomonadati</taxon>
        <taxon>Chlamydiota</taxon>
        <taxon>Chlamydiia</taxon>
        <taxon>Parachlamydiales</taxon>
        <taxon>Parachlamydiaceae</taxon>
        <taxon>Candidatus Protochlamydia</taxon>
    </lineage>
</organism>
<evidence type="ECO:0000313" key="3">
    <source>
        <dbReference type="EMBL" id="CUI16246.1"/>
    </source>
</evidence>
<accession>A0A0U5JEQ9</accession>
<dbReference type="EMBL" id="LN879502">
    <property type="protein sequence ID" value="CUI16246.1"/>
    <property type="molecule type" value="Genomic_DNA"/>
</dbReference>
<dbReference type="InterPro" id="IPR036779">
    <property type="entry name" value="LysM_dom_sf"/>
</dbReference>
<keyword evidence="3" id="KW-0378">Hydrolase</keyword>
<dbReference type="PATRIC" id="fig|389348.3.peg.681"/>
<dbReference type="SUPFAM" id="SSF54106">
    <property type="entry name" value="LysM domain"/>
    <property type="match status" value="2"/>
</dbReference>
<dbReference type="GO" id="GO:0016798">
    <property type="term" value="F:hydrolase activity, acting on glycosyl bonds"/>
    <property type="evidence" value="ECO:0007669"/>
    <property type="project" value="UniProtKB-KW"/>
</dbReference>
<feature type="domain" description="LysM" evidence="2">
    <location>
        <begin position="123"/>
        <end position="166"/>
    </location>
</feature>
<dbReference type="AlphaFoldDB" id="A0A0U5JEQ9"/>
<keyword evidence="1" id="KW-0812">Transmembrane</keyword>